<evidence type="ECO:0000313" key="1">
    <source>
        <dbReference type="EMBL" id="KAJ3690458.1"/>
    </source>
</evidence>
<dbReference type="InterPro" id="IPR009646">
    <property type="entry name" value="Root_cap"/>
</dbReference>
<protein>
    <recommendedName>
        <fullName evidence="3">Root cap</fullName>
    </recommendedName>
</protein>
<organism evidence="1 2">
    <name type="scientific">Rhynchospora tenuis</name>
    <dbReference type="NCBI Taxonomy" id="198213"/>
    <lineage>
        <taxon>Eukaryota</taxon>
        <taxon>Viridiplantae</taxon>
        <taxon>Streptophyta</taxon>
        <taxon>Embryophyta</taxon>
        <taxon>Tracheophyta</taxon>
        <taxon>Spermatophyta</taxon>
        <taxon>Magnoliopsida</taxon>
        <taxon>Liliopsida</taxon>
        <taxon>Poales</taxon>
        <taxon>Cyperaceae</taxon>
        <taxon>Cyperoideae</taxon>
        <taxon>Rhynchosporeae</taxon>
        <taxon>Rhynchospora</taxon>
    </lineage>
</organism>
<dbReference type="Pfam" id="PF06830">
    <property type="entry name" value="Root_cap"/>
    <property type="match status" value="1"/>
</dbReference>
<name>A0AAD5ZBM5_9POAL</name>
<dbReference type="AlphaFoldDB" id="A0AAD5ZBM5"/>
<reference evidence="1 2" key="1">
    <citation type="journal article" date="2022" name="Cell">
        <title>Repeat-based holocentromeres influence genome architecture and karyotype evolution.</title>
        <authorList>
            <person name="Hofstatter P.G."/>
            <person name="Thangavel G."/>
            <person name="Lux T."/>
            <person name="Neumann P."/>
            <person name="Vondrak T."/>
            <person name="Novak P."/>
            <person name="Zhang M."/>
            <person name="Costa L."/>
            <person name="Castellani M."/>
            <person name="Scott A."/>
            <person name="Toegelov H."/>
            <person name="Fuchs J."/>
            <person name="Mata-Sucre Y."/>
            <person name="Dias Y."/>
            <person name="Vanzela A.L.L."/>
            <person name="Huettel B."/>
            <person name="Almeida C.C.S."/>
            <person name="Simkova H."/>
            <person name="Souza G."/>
            <person name="Pedrosa-Harand A."/>
            <person name="Macas J."/>
            <person name="Mayer K.F.X."/>
            <person name="Houben A."/>
            <person name="Marques A."/>
        </authorList>
    </citation>
    <scope>NUCLEOTIDE SEQUENCE [LARGE SCALE GENOMIC DNA]</scope>
    <source>
        <strain evidence="1">RhyTen1mFocal</strain>
    </source>
</reference>
<proteinExistence type="predicted"/>
<gene>
    <name evidence="1" type="ORF">LUZ61_019622</name>
</gene>
<accession>A0AAD5ZBM5</accession>
<dbReference type="Proteomes" id="UP001210211">
    <property type="component" value="Unassembled WGS sequence"/>
</dbReference>
<evidence type="ECO:0000313" key="2">
    <source>
        <dbReference type="Proteomes" id="UP001210211"/>
    </source>
</evidence>
<evidence type="ECO:0008006" key="3">
    <source>
        <dbReference type="Google" id="ProtNLM"/>
    </source>
</evidence>
<sequence length="362" mass="40385">MKRGHKRSNIVTMDRKIATLVAFTVISLCLMSSEMQQVVAAPPKGYLDPASTNYQVINTTVPEKYFCLARGRCHFHFLSCPKECPLRKPPLNLTNVKACFVDCSSRCETTCKHRIPNCNGYGSVCYDPRFVGGDGVMFYFHGANGGDFALVSDDQFQINVHFIGTRPEGRRRDFTWVQALSVMFDSHTLIISARKVAKWDDHFDALSINWNGKDVIVPTDGDAVWTDGDEPVAVVERTGLFNSAKVTILDGLIQMDVKVVPITKDDDKMHGYNIPEGNAFAHLETQFRFGNLTEHVEGILGQTYRPGYVSPVKRGVAMPMMGGEDRYRTSTLLSTKCVSCRFNRPVTPTEEKSAPLKLAQAK</sequence>
<keyword evidence="2" id="KW-1185">Reference proteome</keyword>
<dbReference type="PANTHER" id="PTHR31656">
    <property type="entry name" value="ROOT CAP DOMAIN-CONTAINING PROTEIN"/>
    <property type="match status" value="1"/>
</dbReference>
<comment type="caution">
    <text evidence="1">The sequence shown here is derived from an EMBL/GenBank/DDBJ whole genome shotgun (WGS) entry which is preliminary data.</text>
</comment>
<dbReference type="EMBL" id="JAMRDG010000002">
    <property type="protein sequence ID" value="KAJ3690458.1"/>
    <property type="molecule type" value="Genomic_DNA"/>
</dbReference>